<dbReference type="AlphaFoldDB" id="A0A087D073"/>
<keyword evidence="1" id="KW-0472">Membrane</keyword>
<evidence type="ECO:0000313" key="2">
    <source>
        <dbReference type="EMBL" id="KFI88923.1"/>
    </source>
</evidence>
<sequence length="61" mass="6875">MLDIAVTVFMVAAMLLALLLLVLGVLLTLDLLGFIDLSALRKRRRFRSQLRHLEELGGNRV</sequence>
<dbReference type="Proteomes" id="UP000029040">
    <property type="component" value="Unassembled WGS sequence"/>
</dbReference>
<dbReference type="EMBL" id="JGZM01000002">
    <property type="protein sequence ID" value="KFI88923.1"/>
    <property type="molecule type" value="Genomic_DNA"/>
</dbReference>
<gene>
    <name evidence="2" type="ORF">BSAE_0254</name>
</gene>
<organism evidence="2 3">
    <name type="scientific">Bifidobacterium pullorum subsp. saeculare DSM 6531 = LMG 14934</name>
    <dbReference type="NCBI Taxonomy" id="1437611"/>
    <lineage>
        <taxon>Bacteria</taxon>
        <taxon>Bacillati</taxon>
        <taxon>Actinomycetota</taxon>
        <taxon>Actinomycetes</taxon>
        <taxon>Bifidobacteriales</taxon>
        <taxon>Bifidobacteriaceae</taxon>
        <taxon>Bifidobacterium</taxon>
    </lineage>
</organism>
<protein>
    <submittedName>
        <fullName evidence="2">Uncharacterized protein</fullName>
    </submittedName>
</protein>
<reference evidence="2 3" key="1">
    <citation type="submission" date="2014-03" db="EMBL/GenBank/DDBJ databases">
        <title>Genomics of Bifidobacteria.</title>
        <authorList>
            <person name="Ventura M."/>
            <person name="Milani C."/>
            <person name="Lugli G.A."/>
        </authorList>
    </citation>
    <scope>NUCLEOTIDE SEQUENCE [LARGE SCALE GENOMIC DNA]</scope>
    <source>
        <strain evidence="2 3">LMG 14934</strain>
    </source>
</reference>
<evidence type="ECO:0000256" key="1">
    <source>
        <dbReference type="SAM" id="Phobius"/>
    </source>
</evidence>
<keyword evidence="1" id="KW-1133">Transmembrane helix</keyword>
<comment type="caution">
    <text evidence="2">The sequence shown here is derived from an EMBL/GenBank/DDBJ whole genome shotgun (WGS) entry which is preliminary data.</text>
</comment>
<feature type="transmembrane region" description="Helical" evidence="1">
    <location>
        <begin position="6"/>
        <end position="35"/>
    </location>
</feature>
<accession>A0A087D073</accession>
<proteinExistence type="predicted"/>
<name>A0A087D073_9BIFI</name>
<evidence type="ECO:0000313" key="3">
    <source>
        <dbReference type="Proteomes" id="UP000029040"/>
    </source>
</evidence>
<keyword evidence="1" id="KW-0812">Transmembrane</keyword>